<reference evidence="2 3" key="1">
    <citation type="journal article" date="2012" name="J. Bacteriol.">
        <title>Complete genome sequence of the hyperthermophilic cellulolytic Crenarchaeon 'Thermogladius cellulolyticus' 1633.</title>
        <authorList>
            <person name="Mardanov A.V."/>
            <person name="Kochetkova T.V."/>
            <person name="Beletsky A.V."/>
            <person name="Bonch-Osmolovskaya E.A."/>
            <person name="Ravin N.V."/>
            <person name="Skryabin K.G."/>
        </authorList>
    </citation>
    <scope>NUCLEOTIDE SEQUENCE [LARGE SCALE GENOMIC DNA]</scope>
    <source>
        <strain evidence="3">DSM 22663 / VKM B-2946 / 1633</strain>
    </source>
</reference>
<dbReference type="eggNOG" id="arCOG00889">
    <property type="taxonomic scope" value="Archaea"/>
</dbReference>
<dbReference type="Gene3D" id="3.40.50.150">
    <property type="entry name" value="Vaccinia Virus protein VP39"/>
    <property type="match status" value="1"/>
</dbReference>
<dbReference type="SUPFAM" id="SSF53335">
    <property type="entry name" value="S-adenosyl-L-methionine-dependent methyltransferases"/>
    <property type="match status" value="2"/>
</dbReference>
<dbReference type="GeneID" id="13013516"/>
<dbReference type="HOGENOM" id="CLU_007795_2_0_2"/>
<name>I3TFT2_THEC1</name>
<keyword evidence="3" id="KW-1185">Reference proteome</keyword>
<dbReference type="KEGG" id="thg:TCELL_1197"/>
<dbReference type="InterPro" id="IPR029063">
    <property type="entry name" value="SAM-dependent_MTases_sf"/>
</dbReference>
<dbReference type="GO" id="GO:0032259">
    <property type="term" value="P:methylation"/>
    <property type="evidence" value="ECO:0007669"/>
    <property type="project" value="UniProtKB-KW"/>
</dbReference>
<dbReference type="InterPro" id="IPR002052">
    <property type="entry name" value="DNA_methylase_N6_adenine_CS"/>
</dbReference>
<evidence type="ECO:0000259" key="1">
    <source>
        <dbReference type="Pfam" id="PF06634"/>
    </source>
</evidence>
<dbReference type="EMBL" id="CP003531">
    <property type="protein sequence ID" value="AFK51620.1"/>
    <property type="molecule type" value="Genomic_DNA"/>
</dbReference>
<gene>
    <name evidence="2" type="ordered locus">TCELL_1197</name>
</gene>
<keyword evidence="2" id="KW-0808">Transferase</keyword>
<dbReference type="InterPro" id="IPR014455">
    <property type="entry name" value="N6_adenine_Mtase_MK1259"/>
</dbReference>
<dbReference type="InterPro" id="IPR009537">
    <property type="entry name" value="DUF1156"/>
</dbReference>
<keyword evidence="2" id="KW-0489">Methyltransferase</keyword>
<evidence type="ECO:0000313" key="2">
    <source>
        <dbReference type="EMBL" id="AFK51620.1"/>
    </source>
</evidence>
<sequence>MLSSFLEAGEFPVEVVNIASSKEKGPGRPPFWEMVFWWTRKPLASARAVILASLLPADFNSNTFLRTVYPSYQGGGRFGKTPHFLNPNLGNLSRELREKIGKARLLDPFAGFGSIPLEAVRLGVGEVVAAELLPTAYIFLKAVLEYPKWASSERLGERLVGDVERWGMWVVERLREDPDLRELYDEDVAVYIGTWEVKCPYCGRYTPLVGNWWLARVKGERGFKALAWMRPVLEGDRVEIRVEEVTDPGELESATLVKRGDKIAAVEINGRRLTVGDPALQGDPNINARKSEAICLACHARITGSGEKWHVKSSLREWNRKLEEYLRGEITLEQLRQAPARPRILVKVKIRGDSLHFEPATSMDDEKLWRALEKLRQIWGDPDIPTEPMTPYGGPTLGDPPLIFRNFYKLFNPRQLLTLVKLVKLVREAGRKVEEEKLGEGWDREKAHKYAEAVTTYLAIALVKQADYNSIVVAWNPATGFGSSLALLHAGHTLSFRGIAMAWNFVEYNFIIDKVGYEKFTSMVIDGLSYLVSAVSGSPSRVRVLLDDATVLSKLGGEKFDLIVTDPPYRDDVPYAELSDFYYVWLKRALSDVEGSLLKPRFHADAFFRDGVEVATQWEWFASREVSLSLGRCKYFEGLAEQLCEEKYREMLAKSFRAMADRLSEDGVLVTYFAQSSREGWIALIEAGLSRDLAPTSAFPVLTESEESVVARGKSAITASIVVSWRKVKEAKPVDVAADYEQLLDKAVKVVKEVESSLAKAHEKVAPSMFGVTVYVMSYAKVLGLLTSGGRPVKSGKQVGSGEIAEIASELLARAYARGAGANLSLGDSVFYFLVKKVFARGGEGRRLASSSDLILLSYGTQAGGARPLEGFWKRGIIKAYGREEETEVSSRKTYILVEPSRAGDEVELAEVLKLHGVNPENPKTFKSPVHVLHALMLYSMRPKDVFKKYYDKAYSENPQLTSEALELAKALSTLGGDPEAELSLRVLDYVGVRVERQNRGVSLLDYLKR</sequence>
<dbReference type="REBASE" id="48874">
    <property type="entry name" value="M.Tsp1633ORF1197P"/>
</dbReference>
<dbReference type="OrthoDB" id="93530at2157"/>
<dbReference type="STRING" id="1184251.TCELL_1197"/>
<dbReference type="PIRSF" id="PIRSF009427">
    <property type="entry name" value="UCP009427_DNAmts"/>
    <property type="match status" value="1"/>
</dbReference>
<dbReference type="PROSITE" id="PS00092">
    <property type="entry name" value="N6_MTASE"/>
    <property type="match status" value="1"/>
</dbReference>
<dbReference type="RefSeq" id="WP_014737870.1">
    <property type="nucleotide sequence ID" value="NC_017954.1"/>
</dbReference>
<dbReference type="Proteomes" id="UP000005270">
    <property type="component" value="Chromosome"/>
</dbReference>
<dbReference type="Pfam" id="PF06634">
    <property type="entry name" value="DUF1156"/>
    <property type="match status" value="1"/>
</dbReference>
<accession>I3TFT2</accession>
<feature type="domain" description="DUF1156" evidence="1">
    <location>
        <begin position="11"/>
        <end position="58"/>
    </location>
</feature>
<dbReference type="InParanoid" id="I3TFT2"/>
<evidence type="ECO:0000313" key="3">
    <source>
        <dbReference type="Proteomes" id="UP000005270"/>
    </source>
</evidence>
<proteinExistence type="predicted"/>
<dbReference type="GO" id="GO:0003676">
    <property type="term" value="F:nucleic acid binding"/>
    <property type="evidence" value="ECO:0007669"/>
    <property type="project" value="InterPro"/>
</dbReference>
<protein>
    <submittedName>
        <fullName evidence="2">Putative DNA methylase</fullName>
    </submittedName>
</protein>
<dbReference type="GO" id="GO:0008168">
    <property type="term" value="F:methyltransferase activity"/>
    <property type="evidence" value="ECO:0007669"/>
    <property type="project" value="UniProtKB-KW"/>
</dbReference>
<dbReference type="AlphaFoldDB" id="I3TFT2"/>
<organism evidence="2 3">
    <name type="scientific">Thermogladius calderae (strain DSM 22663 / VKM B-2946 / 1633)</name>
    <dbReference type="NCBI Taxonomy" id="1184251"/>
    <lineage>
        <taxon>Archaea</taxon>
        <taxon>Thermoproteota</taxon>
        <taxon>Thermoprotei</taxon>
        <taxon>Desulfurococcales</taxon>
        <taxon>Desulfurococcaceae</taxon>
        <taxon>Thermogladius</taxon>
    </lineage>
</organism>